<comment type="caution">
    <text evidence="3">The sequence shown here is derived from an EMBL/GenBank/DDBJ whole genome shotgun (WGS) entry which is preliminary data.</text>
</comment>
<accession>A0A0F8YHV3</accession>
<proteinExistence type="predicted"/>
<feature type="compositionally biased region" description="Basic and acidic residues" evidence="1">
    <location>
        <begin position="67"/>
        <end position="104"/>
    </location>
</feature>
<organism evidence="3">
    <name type="scientific">marine sediment metagenome</name>
    <dbReference type="NCBI Taxonomy" id="412755"/>
    <lineage>
        <taxon>unclassified sequences</taxon>
        <taxon>metagenomes</taxon>
        <taxon>ecological metagenomes</taxon>
    </lineage>
</organism>
<protein>
    <recommendedName>
        <fullName evidence="2">Putative regulatory protein FmdB zinc ribbon domain-containing protein</fullName>
    </recommendedName>
</protein>
<dbReference type="InterPro" id="IPR013429">
    <property type="entry name" value="Regulatory_FmdB_Zinc_ribbon"/>
</dbReference>
<dbReference type="SMART" id="SM00834">
    <property type="entry name" value="CxxC_CXXC_SSSS"/>
    <property type="match status" value="1"/>
</dbReference>
<gene>
    <name evidence="3" type="ORF">LCGC14_2818210</name>
</gene>
<feature type="compositionally biased region" description="Basic and acidic residues" evidence="1">
    <location>
        <begin position="115"/>
        <end position="127"/>
    </location>
</feature>
<feature type="domain" description="Putative regulatory protein FmdB zinc ribbon" evidence="2">
    <location>
        <begin position="1"/>
        <end position="40"/>
    </location>
</feature>
<reference evidence="3" key="1">
    <citation type="journal article" date="2015" name="Nature">
        <title>Complex archaea that bridge the gap between prokaryotes and eukaryotes.</title>
        <authorList>
            <person name="Spang A."/>
            <person name="Saw J.H."/>
            <person name="Jorgensen S.L."/>
            <person name="Zaremba-Niedzwiedzka K."/>
            <person name="Martijn J."/>
            <person name="Lind A.E."/>
            <person name="van Eijk R."/>
            <person name="Schleper C."/>
            <person name="Guy L."/>
            <person name="Ettema T.J."/>
        </authorList>
    </citation>
    <scope>NUCLEOTIDE SEQUENCE</scope>
</reference>
<feature type="region of interest" description="Disordered" evidence="1">
    <location>
        <begin position="66"/>
        <end position="127"/>
    </location>
</feature>
<dbReference type="AlphaFoldDB" id="A0A0F8YHV3"/>
<name>A0A0F8YHV3_9ZZZZ</name>
<dbReference type="EMBL" id="LAZR01053339">
    <property type="protein sequence ID" value="KKK80967.1"/>
    <property type="molecule type" value="Genomic_DNA"/>
</dbReference>
<evidence type="ECO:0000256" key="1">
    <source>
        <dbReference type="SAM" id="MobiDB-lite"/>
    </source>
</evidence>
<evidence type="ECO:0000313" key="3">
    <source>
        <dbReference type="EMBL" id="KKK80967.1"/>
    </source>
</evidence>
<feature type="compositionally biased region" description="Basic residues" evidence="1">
    <location>
        <begin position="105"/>
        <end position="114"/>
    </location>
</feature>
<sequence length="127" mass="14585">MSPTYEFLCSCGERFDRRSKPSTSETAQCSCGKQAERQFTPNGSFFIPGYVNPAKQVTWAEIAPLDDMGHPMGKREAAKVVDRYDPDARSKQEGHDRTQEERLKQGRMKSAKRSAWRELSRRNRIEV</sequence>
<evidence type="ECO:0000259" key="2">
    <source>
        <dbReference type="SMART" id="SM00834"/>
    </source>
</evidence>